<dbReference type="EMBL" id="JAOPGA020000886">
    <property type="protein sequence ID" value="KAL0482750.1"/>
    <property type="molecule type" value="Genomic_DNA"/>
</dbReference>
<dbReference type="Proteomes" id="UP001431209">
    <property type="component" value="Unassembled WGS sequence"/>
</dbReference>
<proteinExistence type="predicted"/>
<reference evidence="1 2" key="1">
    <citation type="submission" date="2024-03" db="EMBL/GenBank/DDBJ databases">
        <title>The Acrasis kona genome and developmental transcriptomes reveal deep origins of eukaryotic multicellular pathways.</title>
        <authorList>
            <person name="Sheikh S."/>
            <person name="Fu C.-J."/>
            <person name="Brown M.W."/>
            <person name="Baldauf S.L."/>
        </authorList>
    </citation>
    <scope>NUCLEOTIDE SEQUENCE [LARGE SCALE GENOMIC DNA]</scope>
    <source>
        <strain evidence="1 2">ATCC MYA-3509</strain>
    </source>
</reference>
<gene>
    <name evidence="1" type="ORF">AKO1_014282</name>
</gene>
<evidence type="ECO:0000313" key="2">
    <source>
        <dbReference type="Proteomes" id="UP001431209"/>
    </source>
</evidence>
<name>A0AAW2YZX1_9EUKA</name>
<keyword evidence="2" id="KW-1185">Reference proteome</keyword>
<sequence>MSNGQTNVHGYDGPRMHRLRETMYEMYSRIINEVPFDQIMNTFQSEEYQKLNRNRIYHLYKLCIEKNMVEGLKAEFHKVATSQNLREKLNNLDLHVCLDDGTIVYPSSDSNLPITQWRKQTTLNKTKIISEYTRLLELLQSDNDVRRSKVEDMRLKLQDVKNNIINNTERLQMMVAEIDDKDSEGDIEMSS</sequence>
<protein>
    <submittedName>
        <fullName evidence="1">Heme/hemopexin-binding protein</fullName>
    </submittedName>
</protein>
<evidence type="ECO:0000313" key="1">
    <source>
        <dbReference type="EMBL" id="KAL0482750.1"/>
    </source>
</evidence>
<comment type="caution">
    <text evidence="1">The sequence shown here is derived from an EMBL/GenBank/DDBJ whole genome shotgun (WGS) entry which is preliminary data.</text>
</comment>
<organism evidence="1 2">
    <name type="scientific">Acrasis kona</name>
    <dbReference type="NCBI Taxonomy" id="1008807"/>
    <lineage>
        <taxon>Eukaryota</taxon>
        <taxon>Discoba</taxon>
        <taxon>Heterolobosea</taxon>
        <taxon>Tetramitia</taxon>
        <taxon>Eutetramitia</taxon>
        <taxon>Acrasidae</taxon>
        <taxon>Acrasis</taxon>
    </lineage>
</organism>
<dbReference type="AlphaFoldDB" id="A0AAW2YZX1"/>
<accession>A0AAW2YZX1</accession>